<dbReference type="SUPFAM" id="SSF54928">
    <property type="entry name" value="RNA-binding domain, RBD"/>
    <property type="match status" value="1"/>
</dbReference>
<dbReference type="PROSITE" id="PS50102">
    <property type="entry name" value="RRM"/>
    <property type="match status" value="1"/>
</dbReference>
<evidence type="ECO:0000256" key="1">
    <source>
        <dbReference type="ARBA" id="ARBA00022737"/>
    </source>
</evidence>
<evidence type="ECO:0000259" key="4">
    <source>
        <dbReference type="PROSITE" id="PS50102"/>
    </source>
</evidence>
<keyword evidence="2 3" id="KW-0694">RNA-binding</keyword>
<gene>
    <name evidence="5" type="ORF">NMOB1V02_LOCUS3152</name>
</gene>
<feature type="domain" description="RRM" evidence="4">
    <location>
        <begin position="56"/>
        <end position="97"/>
    </location>
</feature>
<name>A0A7R9GC63_9CRUS</name>
<protein>
    <recommendedName>
        <fullName evidence="4">RRM domain-containing protein</fullName>
    </recommendedName>
</protein>
<evidence type="ECO:0000256" key="2">
    <source>
        <dbReference type="ARBA" id="ARBA00022884"/>
    </source>
</evidence>
<dbReference type="InterPro" id="IPR035979">
    <property type="entry name" value="RBD_domain_sf"/>
</dbReference>
<reference evidence="5" key="1">
    <citation type="submission" date="2020-11" db="EMBL/GenBank/DDBJ databases">
        <authorList>
            <person name="Tran Van P."/>
        </authorList>
    </citation>
    <scope>NUCLEOTIDE SEQUENCE</scope>
</reference>
<dbReference type="PANTHER" id="PTHR24012">
    <property type="entry name" value="RNA BINDING PROTEIN"/>
    <property type="match status" value="1"/>
</dbReference>
<evidence type="ECO:0000313" key="6">
    <source>
        <dbReference type="Proteomes" id="UP000678499"/>
    </source>
</evidence>
<dbReference type="GO" id="GO:0003723">
    <property type="term" value="F:RNA binding"/>
    <property type="evidence" value="ECO:0007669"/>
    <property type="project" value="UniProtKB-UniRule"/>
</dbReference>
<dbReference type="OrthoDB" id="410044at2759"/>
<organism evidence="5">
    <name type="scientific">Notodromas monacha</name>
    <dbReference type="NCBI Taxonomy" id="399045"/>
    <lineage>
        <taxon>Eukaryota</taxon>
        <taxon>Metazoa</taxon>
        <taxon>Ecdysozoa</taxon>
        <taxon>Arthropoda</taxon>
        <taxon>Crustacea</taxon>
        <taxon>Oligostraca</taxon>
        <taxon>Ostracoda</taxon>
        <taxon>Podocopa</taxon>
        <taxon>Podocopida</taxon>
        <taxon>Cypridocopina</taxon>
        <taxon>Cypridoidea</taxon>
        <taxon>Cyprididae</taxon>
        <taxon>Notodromas</taxon>
    </lineage>
</organism>
<dbReference type="InterPro" id="IPR000504">
    <property type="entry name" value="RRM_dom"/>
</dbReference>
<keyword evidence="6" id="KW-1185">Reference proteome</keyword>
<evidence type="ECO:0000256" key="3">
    <source>
        <dbReference type="PROSITE-ProRule" id="PRU00176"/>
    </source>
</evidence>
<proteinExistence type="predicted"/>
<keyword evidence="1" id="KW-0677">Repeat</keyword>
<dbReference type="Pfam" id="PF00076">
    <property type="entry name" value="RRM_1"/>
    <property type="match status" value="1"/>
</dbReference>
<sequence>MSKIKSGQVVGVYDYLSCPTMYPNRSALVMAATGDRIHYHPYASVSSDASHAHCKRKLFVGMLSKKASENDVRTMFSQFGQIEECTVLRDTSNHSKG</sequence>
<dbReference type="Proteomes" id="UP000678499">
    <property type="component" value="Unassembled WGS sequence"/>
</dbReference>
<dbReference type="AlphaFoldDB" id="A0A7R9GC63"/>
<evidence type="ECO:0000313" key="5">
    <source>
        <dbReference type="EMBL" id="CAD7275354.1"/>
    </source>
</evidence>
<dbReference type="InterPro" id="IPR012677">
    <property type="entry name" value="Nucleotide-bd_a/b_plait_sf"/>
</dbReference>
<accession>A0A7R9GC63</accession>
<dbReference type="EMBL" id="OA882438">
    <property type="protein sequence ID" value="CAD7275354.1"/>
    <property type="molecule type" value="Genomic_DNA"/>
</dbReference>
<dbReference type="Gene3D" id="3.30.70.330">
    <property type="match status" value="1"/>
</dbReference>
<dbReference type="EMBL" id="CAJPEX010000401">
    <property type="protein sequence ID" value="CAG0915506.1"/>
    <property type="molecule type" value="Genomic_DNA"/>
</dbReference>